<reference evidence="1 2" key="1">
    <citation type="journal article" date="2018" name="Sci. Rep.">
        <title>Genomic signatures of local adaptation to the degree of environmental predictability in rotifers.</title>
        <authorList>
            <person name="Franch-Gras L."/>
            <person name="Hahn C."/>
            <person name="Garcia-Roger E.M."/>
            <person name="Carmona M.J."/>
            <person name="Serra M."/>
            <person name="Gomez A."/>
        </authorList>
    </citation>
    <scope>NUCLEOTIDE SEQUENCE [LARGE SCALE GENOMIC DNA]</scope>
    <source>
        <strain evidence="1">HYR1</strain>
    </source>
</reference>
<comment type="caution">
    <text evidence="1">The sequence shown here is derived from an EMBL/GenBank/DDBJ whole genome shotgun (WGS) entry which is preliminary data.</text>
</comment>
<evidence type="ECO:0000313" key="1">
    <source>
        <dbReference type="EMBL" id="RNA29481.1"/>
    </source>
</evidence>
<keyword evidence="2" id="KW-1185">Reference proteome</keyword>
<dbReference type="Proteomes" id="UP000276133">
    <property type="component" value="Unassembled WGS sequence"/>
</dbReference>
<protein>
    <submittedName>
        <fullName evidence="1">Uncharacterized protein</fullName>
    </submittedName>
</protein>
<evidence type="ECO:0000313" key="2">
    <source>
        <dbReference type="Proteomes" id="UP000276133"/>
    </source>
</evidence>
<organism evidence="1 2">
    <name type="scientific">Brachionus plicatilis</name>
    <name type="common">Marine rotifer</name>
    <name type="synonym">Brachionus muelleri</name>
    <dbReference type="NCBI Taxonomy" id="10195"/>
    <lineage>
        <taxon>Eukaryota</taxon>
        <taxon>Metazoa</taxon>
        <taxon>Spiralia</taxon>
        <taxon>Gnathifera</taxon>
        <taxon>Rotifera</taxon>
        <taxon>Eurotatoria</taxon>
        <taxon>Monogononta</taxon>
        <taxon>Pseudotrocha</taxon>
        <taxon>Ploima</taxon>
        <taxon>Brachionidae</taxon>
        <taxon>Brachionus</taxon>
    </lineage>
</organism>
<gene>
    <name evidence="1" type="ORF">BpHYR1_011304</name>
</gene>
<name>A0A3M7S0Y9_BRAPC</name>
<sequence>MPLHFSIFLKP</sequence>
<accession>A0A3M7S0Y9</accession>
<proteinExistence type="predicted"/>
<dbReference type="EMBL" id="REGN01002216">
    <property type="protein sequence ID" value="RNA29481.1"/>
    <property type="molecule type" value="Genomic_DNA"/>
</dbReference>